<dbReference type="InterPro" id="IPR054314">
    <property type="entry name" value="Gins51_C"/>
</dbReference>
<dbReference type="HOGENOM" id="CLU_1399785_0_0_2"/>
<dbReference type="AlphaFoldDB" id="K0IP35"/>
<dbReference type="GeneID" id="13797332"/>
<dbReference type="STRING" id="1237085.Ngar_c35210"/>
<evidence type="ECO:0000313" key="4">
    <source>
        <dbReference type="Proteomes" id="UP000008037"/>
    </source>
</evidence>
<keyword evidence="4" id="KW-1185">Reference proteome</keyword>
<sequence length="203" mass="22292">MSSTAEAQNRGEMDAGDDSNSGGHLALKDVYKLLKKEIETPLLQAIEPDTFQKIAAALGNLRGQGYEGVEAKVRDRMAELLASSAQLLIEARQAKIRSGGEPLDYSKLTDEEKYVLDGRRESESRIDEVVAATIKGRPKVLESISARMRSKQIVVRFLRPTEAFVGVDMNKYGPFQQEDVASLPFENARSIIEGGAAVEVHVE</sequence>
<proteinExistence type="predicted"/>
<gene>
    <name evidence="3" type="ordered locus">Ngar_c35210</name>
</gene>
<evidence type="ECO:0000256" key="1">
    <source>
        <dbReference type="SAM" id="MobiDB-lite"/>
    </source>
</evidence>
<dbReference type="Pfam" id="PF22090">
    <property type="entry name" value="Gins51_C"/>
    <property type="match status" value="1"/>
</dbReference>
<dbReference type="InParanoid" id="K0IP35"/>
<dbReference type="Gene3D" id="3.40.5.50">
    <property type="match status" value="1"/>
</dbReference>
<feature type="domain" description="Gins51 C-terminal" evidence="2">
    <location>
        <begin position="154"/>
        <end position="200"/>
    </location>
</feature>
<dbReference type="EMBL" id="CP002408">
    <property type="protein sequence ID" value="AFU60434.1"/>
    <property type="molecule type" value="Genomic_DNA"/>
</dbReference>
<name>K0IP35_NITGG</name>
<dbReference type="BioCyc" id="CNIT1237085:G1324-3522-MONOMER"/>
<dbReference type="OrthoDB" id="82417at2157"/>
<dbReference type="RefSeq" id="WP_015020966.1">
    <property type="nucleotide sequence ID" value="NC_018719.1"/>
</dbReference>
<accession>K0IP35</accession>
<evidence type="ECO:0000313" key="3">
    <source>
        <dbReference type="EMBL" id="AFU60434.1"/>
    </source>
</evidence>
<feature type="region of interest" description="Disordered" evidence="1">
    <location>
        <begin position="1"/>
        <end position="22"/>
    </location>
</feature>
<evidence type="ECO:0000259" key="2">
    <source>
        <dbReference type="Pfam" id="PF22090"/>
    </source>
</evidence>
<dbReference type="KEGG" id="nga:Ngar_c35210"/>
<organism evidence="3 4">
    <name type="scientific">Nitrososphaera gargensis (strain Ga9.2)</name>
    <dbReference type="NCBI Taxonomy" id="1237085"/>
    <lineage>
        <taxon>Archaea</taxon>
        <taxon>Nitrososphaerota</taxon>
        <taxon>Nitrososphaeria</taxon>
        <taxon>Nitrososphaerales</taxon>
        <taxon>Nitrososphaeraceae</taxon>
        <taxon>Nitrososphaera</taxon>
    </lineage>
</organism>
<dbReference type="Proteomes" id="UP000008037">
    <property type="component" value="Chromosome"/>
</dbReference>
<dbReference type="CDD" id="cd21695">
    <property type="entry name" value="GINS_B_archaea_Gins51"/>
    <property type="match status" value="1"/>
</dbReference>
<reference evidence="3 4" key="1">
    <citation type="journal article" date="2012" name="Environ. Microbiol.">
        <title>The genome of the ammonia-oxidizing Candidatus Nitrososphaera gargensis: insights into metabolic versatility and environmental adaptations.</title>
        <authorList>
            <person name="Spang A."/>
            <person name="Poehlein A."/>
            <person name="Offre P."/>
            <person name="Zumbragel S."/>
            <person name="Haider S."/>
            <person name="Rychlik N."/>
            <person name="Nowka B."/>
            <person name="Schmeisser C."/>
            <person name="Lebedeva E.V."/>
            <person name="Rattei T."/>
            <person name="Bohm C."/>
            <person name="Schmid M."/>
            <person name="Galushko A."/>
            <person name="Hatzenpichler R."/>
            <person name="Weinmaier T."/>
            <person name="Daniel R."/>
            <person name="Schleper C."/>
            <person name="Spieck E."/>
            <person name="Streit W."/>
            <person name="Wagner M."/>
        </authorList>
    </citation>
    <scope>NUCLEOTIDE SEQUENCE [LARGE SCALE GENOMIC DNA]</scope>
    <source>
        <strain evidence="4">Ga9.2</strain>
    </source>
</reference>
<protein>
    <recommendedName>
        <fullName evidence="2">Gins51 C-terminal domain-containing protein</fullName>
    </recommendedName>
</protein>